<dbReference type="SUPFAM" id="SSF54928">
    <property type="entry name" value="RNA-binding domain, RBD"/>
    <property type="match status" value="1"/>
</dbReference>
<evidence type="ECO:0000313" key="5">
    <source>
        <dbReference type="EMBL" id="CAJ0558128.1"/>
    </source>
</evidence>
<evidence type="ECO:0000256" key="1">
    <source>
        <dbReference type="ARBA" id="ARBA00022884"/>
    </source>
</evidence>
<feature type="domain" description="RRM" evidence="4">
    <location>
        <begin position="41"/>
        <end position="118"/>
    </location>
</feature>
<dbReference type="AlphaFoldDB" id="A0AA36FNS6"/>
<dbReference type="InterPro" id="IPR050886">
    <property type="entry name" value="RNA-binding_reg"/>
</dbReference>
<gene>
    <name evidence="5" type="ORF">MSPICULIGERA_LOCUS865</name>
</gene>
<keyword evidence="6" id="KW-1185">Reference proteome</keyword>
<organism evidence="5 6">
    <name type="scientific">Mesorhabditis spiculigera</name>
    <dbReference type="NCBI Taxonomy" id="96644"/>
    <lineage>
        <taxon>Eukaryota</taxon>
        <taxon>Metazoa</taxon>
        <taxon>Ecdysozoa</taxon>
        <taxon>Nematoda</taxon>
        <taxon>Chromadorea</taxon>
        <taxon>Rhabditida</taxon>
        <taxon>Rhabditina</taxon>
        <taxon>Rhabditomorpha</taxon>
        <taxon>Rhabditoidea</taxon>
        <taxon>Rhabditidae</taxon>
        <taxon>Mesorhabditinae</taxon>
        <taxon>Mesorhabditis</taxon>
    </lineage>
</organism>
<dbReference type="EMBL" id="CATQJA010000222">
    <property type="protein sequence ID" value="CAJ0558128.1"/>
    <property type="molecule type" value="Genomic_DNA"/>
</dbReference>
<reference evidence="5" key="1">
    <citation type="submission" date="2023-06" db="EMBL/GenBank/DDBJ databases">
        <authorList>
            <person name="Delattre M."/>
        </authorList>
    </citation>
    <scope>NUCLEOTIDE SEQUENCE</scope>
    <source>
        <strain evidence="5">AF72</strain>
    </source>
</reference>
<dbReference type="PANTHER" id="PTHR48024">
    <property type="entry name" value="GEO13361P1-RELATED"/>
    <property type="match status" value="1"/>
</dbReference>
<accession>A0AA36FNS6</accession>
<dbReference type="Gene3D" id="3.30.70.330">
    <property type="match status" value="1"/>
</dbReference>
<dbReference type="InterPro" id="IPR035979">
    <property type="entry name" value="RBD_domain_sf"/>
</dbReference>
<dbReference type="GO" id="GO:0005829">
    <property type="term" value="C:cytosol"/>
    <property type="evidence" value="ECO:0007669"/>
    <property type="project" value="TreeGrafter"/>
</dbReference>
<dbReference type="InterPro" id="IPR012677">
    <property type="entry name" value="Nucleotide-bd_a/b_plait_sf"/>
</dbReference>
<dbReference type="GO" id="GO:0005634">
    <property type="term" value="C:nucleus"/>
    <property type="evidence" value="ECO:0007669"/>
    <property type="project" value="TreeGrafter"/>
</dbReference>
<name>A0AA36FNS6_9BILA</name>
<evidence type="ECO:0000313" key="6">
    <source>
        <dbReference type="Proteomes" id="UP001177023"/>
    </source>
</evidence>
<dbReference type="InterPro" id="IPR000504">
    <property type="entry name" value="RRM_dom"/>
</dbReference>
<evidence type="ECO:0000259" key="4">
    <source>
        <dbReference type="PROSITE" id="PS50102"/>
    </source>
</evidence>
<keyword evidence="1 2" id="KW-0694">RNA-binding</keyword>
<feature type="region of interest" description="Disordered" evidence="3">
    <location>
        <begin position="10"/>
        <end position="33"/>
    </location>
</feature>
<dbReference type="SMART" id="SM00360">
    <property type="entry name" value="RRM"/>
    <property type="match status" value="1"/>
</dbReference>
<dbReference type="Proteomes" id="UP001177023">
    <property type="component" value="Unassembled WGS sequence"/>
</dbReference>
<feature type="non-terminal residue" evidence="5">
    <location>
        <position position="257"/>
    </location>
</feature>
<dbReference type="PANTHER" id="PTHR48024:SF56">
    <property type="entry name" value="HETEROGENEOUS NUCLEAR RIBONUCLEOPROTEIN A0"/>
    <property type="match status" value="1"/>
</dbReference>
<evidence type="ECO:0000256" key="3">
    <source>
        <dbReference type="SAM" id="MobiDB-lite"/>
    </source>
</evidence>
<comment type="caution">
    <text evidence="5">The sequence shown here is derived from an EMBL/GenBank/DDBJ whole genome shotgun (WGS) entry which is preliminary data.</text>
</comment>
<dbReference type="CDD" id="cd12384">
    <property type="entry name" value="RRM_RBM24_RBM38_like"/>
    <property type="match status" value="1"/>
</dbReference>
<dbReference type="GO" id="GO:0003730">
    <property type="term" value="F:mRNA 3'-UTR binding"/>
    <property type="evidence" value="ECO:0007669"/>
    <property type="project" value="TreeGrafter"/>
</dbReference>
<protein>
    <recommendedName>
        <fullName evidence="4">RRM domain-containing protein</fullName>
    </recommendedName>
</protein>
<proteinExistence type="predicted"/>
<dbReference type="PROSITE" id="PS50102">
    <property type="entry name" value="RRM"/>
    <property type="match status" value="1"/>
</dbReference>
<sequence length="257" mass="28173">MLTTPSNLYNAFGTPEMLQPQASPPSSDEFIGSGSRDTTLTKLFVGGLSYQTCDRRLRNYFEQFGDIEEAVVITDRQTQKSRGYGFVTMRDRVGAERAARDPNPIIDGRKCNVNLAYLGAKPRGNVTVAAAAQAQIQTQAAIQAQLLSSPFAVQTLLNPALTPAFLNMHMLRQHQHQLLAQQAALQRVALLQAHMPELSGMSTFPDPSTASTVAAPSSAHPFIDPALFGKDRPECYPWNLPTKQVDQKPFPGSFPRM</sequence>
<evidence type="ECO:0000256" key="2">
    <source>
        <dbReference type="PROSITE-ProRule" id="PRU00176"/>
    </source>
</evidence>
<dbReference type="Pfam" id="PF00076">
    <property type="entry name" value="RRM_1"/>
    <property type="match status" value="1"/>
</dbReference>